<protein>
    <submittedName>
        <fullName evidence="4">EamA family transporter</fullName>
    </submittedName>
</protein>
<feature type="transmembrane region" description="Helical" evidence="2">
    <location>
        <begin position="127"/>
        <end position="147"/>
    </location>
</feature>
<feature type="transmembrane region" description="Helical" evidence="2">
    <location>
        <begin position="7"/>
        <end position="26"/>
    </location>
</feature>
<evidence type="ECO:0000256" key="1">
    <source>
        <dbReference type="ARBA" id="ARBA00007362"/>
    </source>
</evidence>
<feature type="transmembrane region" description="Helical" evidence="2">
    <location>
        <begin position="274"/>
        <end position="293"/>
    </location>
</feature>
<feature type="transmembrane region" description="Helical" evidence="2">
    <location>
        <begin position="38"/>
        <end position="56"/>
    </location>
</feature>
<dbReference type="SUPFAM" id="SSF103481">
    <property type="entry name" value="Multidrug resistance efflux transporter EmrE"/>
    <property type="match status" value="2"/>
</dbReference>
<dbReference type="PANTHER" id="PTHR22911">
    <property type="entry name" value="ACYL-MALONYL CONDENSING ENZYME-RELATED"/>
    <property type="match status" value="1"/>
</dbReference>
<organism evidence="4 5">
    <name type="scientific">Sporofaciens musculi</name>
    <dbReference type="NCBI Taxonomy" id="2681861"/>
    <lineage>
        <taxon>Bacteria</taxon>
        <taxon>Bacillati</taxon>
        <taxon>Bacillota</taxon>
        <taxon>Clostridia</taxon>
        <taxon>Lachnospirales</taxon>
        <taxon>Lachnospiraceae</taxon>
        <taxon>Sporofaciens</taxon>
    </lineage>
</organism>
<gene>
    <name evidence="4" type="ORF">GN277_12385</name>
</gene>
<evidence type="ECO:0000313" key="5">
    <source>
        <dbReference type="Proteomes" id="UP000460412"/>
    </source>
</evidence>
<feature type="transmembrane region" description="Helical" evidence="2">
    <location>
        <begin position="250"/>
        <end position="268"/>
    </location>
</feature>
<name>A0A7X3MGU6_9FIRM</name>
<feature type="transmembrane region" description="Helical" evidence="2">
    <location>
        <begin position="153"/>
        <end position="173"/>
    </location>
</feature>
<dbReference type="InterPro" id="IPR037185">
    <property type="entry name" value="EmrE-like"/>
</dbReference>
<sequence length="298" mass="32157">MNNRTKGMALAIITAVMWGIMGVFVRTLSQYQFTNLEISFFRCALAGVAYFLFLIFTNPSALKIDLKGIFICLAYGAAAYSISFVSYSVAVSRIPVGVATVLMFMSPIWVAILGRFMFREKLKKSKIITIFVCLIGAVLVADLVGSGNMRLDGLGILAGVINGVGVALQILLPKFFAKDYERDTLLVYGFLGAALVLLFGIDFSALSVHMSSTPVLSLLWNLFGIGILCTMVANVACVKSTQYVEATTTSILSALEVVVGTLVGFVIFHEHMTLLQMLGAVIIVVGAIGSEIYQPKSE</sequence>
<feature type="transmembrane region" description="Helical" evidence="2">
    <location>
        <begin position="218"/>
        <end position="238"/>
    </location>
</feature>
<dbReference type="RefSeq" id="WP_159751326.1">
    <property type="nucleotide sequence ID" value="NZ_CASSPE010000011.1"/>
</dbReference>
<dbReference type="Gene3D" id="1.10.3730.20">
    <property type="match status" value="2"/>
</dbReference>
<feature type="domain" description="EamA" evidence="3">
    <location>
        <begin position="154"/>
        <end position="288"/>
    </location>
</feature>
<dbReference type="PANTHER" id="PTHR22911:SF133">
    <property type="entry name" value="MEMBRANE PROTEIN"/>
    <property type="match status" value="1"/>
</dbReference>
<comment type="similarity">
    <text evidence="1">Belongs to the EamA transporter family.</text>
</comment>
<evidence type="ECO:0000259" key="3">
    <source>
        <dbReference type="Pfam" id="PF00892"/>
    </source>
</evidence>
<comment type="caution">
    <text evidence="4">The sequence shown here is derived from an EMBL/GenBank/DDBJ whole genome shotgun (WGS) entry which is preliminary data.</text>
</comment>
<dbReference type="Proteomes" id="UP000460412">
    <property type="component" value="Unassembled WGS sequence"/>
</dbReference>
<feature type="domain" description="EamA" evidence="3">
    <location>
        <begin position="6"/>
        <end position="140"/>
    </location>
</feature>
<keyword evidence="2" id="KW-0472">Membrane</keyword>
<proteinExistence type="inferred from homology"/>
<evidence type="ECO:0000256" key="2">
    <source>
        <dbReference type="SAM" id="Phobius"/>
    </source>
</evidence>
<feature type="transmembrane region" description="Helical" evidence="2">
    <location>
        <begin position="68"/>
        <end position="90"/>
    </location>
</feature>
<accession>A0A7X3MGU6</accession>
<dbReference type="InterPro" id="IPR000620">
    <property type="entry name" value="EamA_dom"/>
</dbReference>
<feature type="transmembrane region" description="Helical" evidence="2">
    <location>
        <begin position="96"/>
        <end position="118"/>
    </location>
</feature>
<dbReference type="EMBL" id="WUQX01000001">
    <property type="protein sequence ID" value="MXP76161.1"/>
    <property type="molecule type" value="Genomic_DNA"/>
</dbReference>
<keyword evidence="2" id="KW-1133">Transmembrane helix</keyword>
<dbReference type="AlphaFoldDB" id="A0A7X3MGU6"/>
<dbReference type="GO" id="GO:0016020">
    <property type="term" value="C:membrane"/>
    <property type="evidence" value="ECO:0007669"/>
    <property type="project" value="InterPro"/>
</dbReference>
<keyword evidence="5" id="KW-1185">Reference proteome</keyword>
<reference evidence="4 5" key="1">
    <citation type="submission" date="2019-12" db="EMBL/GenBank/DDBJ databases">
        <title>Sporaefaciens musculi gen. nov., sp. nov., a novel bacterium isolated from the caecum of an obese mouse.</title>
        <authorList>
            <person name="Rasmussen T.S."/>
            <person name="Streidl T."/>
            <person name="Hitch T.C.A."/>
            <person name="Wortmann E."/>
            <person name="Deptula P."/>
            <person name="Hansen M."/>
            <person name="Nielsen D.S."/>
            <person name="Clavel T."/>
            <person name="Vogensen F.K."/>
        </authorList>
    </citation>
    <scope>NUCLEOTIDE SEQUENCE [LARGE SCALE GENOMIC DNA]</scope>
    <source>
        <strain evidence="4 5">WCA-9-b2</strain>
    </source>
</reference>
<keyword evidence="2" id="KW-0812">Transmembrane</keyword>
<feature type="transmembrane region" description="Helical" evidence="2">
    <location>
        <begin position="185"/>
        <end position="206"/>
    </location>
</feature>
<evidence type="ECO:0000313" key="4">
    <source>
        <dbReference type="EMBL" id="MXP76161.1"/>
    </source>
</evidence>
<dbReference type="Pfam" id="PF00892">
    <property type="entry name" value="EamA"/>
    <property type="match status" value="2"/>
</dbReference>